<proteinExistence type="inferred from homology"/>
<dbReference type="Proteomes" id="UP001236014">
    <property type="component" value="Chromosome"/>
</dbReference>
<keyword evidence="6" id="KW-1185">Reference proteome</keyword>
<evidence type="ECO:0000256" key="2">
    <source>
        <dbReference type="ARBA" id="ARBA00022679"/>
    </source>
</evidence>
<dbReference type="RefSeq" id="WP_285971614.1">
    <property type="nucleotide sequence ID" value="NZ_CP127294.1"/>
</dbReference>
<dbReference type="Pfam" id="PF00294">
    <property type="entry name" value="PfkB"/>
    <property type="match status" value="1"/>
</dbReference>
<evidence type="ECO:0000256" key="1">
    <source>
        <dbReference type="ARBA" id="ARBA00010688"/>
    </source>
</evidence>
<evidence type="ECO:0000313" key="6">
    <source>
        <dbReference type="Proteomes" id="UP001236014"/>
    </source>
</evidence>
<dbReference type="SUPFAM" id="SSF53613">
    <property type="entry name" value="Ribokinase-like"/>
    <property type="match status" value="1"/>
</dbReference>
<dbReference type="InterPro" id="IPR029056">
    <property type="entry name" value="Ribokinase-like"/>
</dbReference>
<dbReference type="InterPro" id="IPR011611">
    <property type="entry name" value="PfkB_dom"/>
</dbReference>
<feature type="domain" description="Carbohydrate kinase PfkB" evidence="4">
    <location>
        <begin position="5"/>
        <end position="293"/>
    </location>
</feature>
<dbReference type="EMBL" id="CP127294">
    <property type="protein sequence ID" value="WIX81002.1"/>
    <property type="molecule type" value="Genomic_DNA"/>
</dbReference>
<dbReference type="PANTHER" id="PTHR43320:SF2">
    <property type="entry name" value="2-DEHYDRO-3-DEOXYGLUCONOKINASE_2-DEHYDRO-3-DEOXYGALACTONOKINASE"/>
    <property type="match status" value="1"/>
</dbReference>
<dbReference type="InterPro" id="IPR002173">
    <property type="entry name" value="Carboh/pur_kinase_PfkB_CS"/>
</dbReference>
<gene>
    <name evidence="5" type="ORF">QRX50_09685</name>
</gene>
<dbReference type="AlphaFoldDB" id="A0A9Y2IJN9"/>
<protein>
    <submittedName>
        <fullName evidence="5">Sugar kinase</fullName>
    </submittedName>
</protein>
<accession>A0A9Y2IJN9</accession>
<keyword evidence="2" id="KW-0808">Transferase</keyword>
<comment type="similarity">
    <text evidence="1">Belongs to the carbohydrate kinase PfkB family.</text>
</comment>
<evidence type="ECO:0000259" key="4">
    <source>
        <dbReference type="Pfam" id="PF00294"/>
    </source>
</evidence>
<dbReference type="GO" id="GO:0016301">
    <property type="term" value="F:kinase activity"/>
    <property type="evidence" value="ECO:0007669"/>
    <property type="project" value="UniProtKB-KW"/>
</dbReference>
<sequence length="314" mass="32552">MNDIEVLTLGEAMRLLLAEPGVALRRAHTFQASVAGAEANVSVGLARLGHRVRWLSRVGDDSSGAAVLSALRAEGVDVSDVEVDPAGFTGLLLRDDNPGRGIDVQYHRAGSAACSLSADYVRAAGLGGARLVLVSGITAMLSLSARDAVLALFELARAEGATIAFDPNVRLKLASPAHWRETVGPLLHQADLVFAGEDELELLDASAAELIGKGVGTVVVKQRDKVARAVTAEYEWSQETLVTHVVDPVGAGDALTSGYLSSWLRGGSPAEALLAGAVSAALVVGTRTDLEGLPDRAELARTSAALGGGEEVHR</sequence>
<keyword evidence="3 5" id="KW-0418">Kinase</keyword>
<dbReference type="KEGG" id="acab:QRX50_09685"/>
<evidence type="ECO:0000256" key="3">
    <source>
        <dbReference type="ARBA" id="ARBA00022777"/>
    </source>
</evidence>
<dbReference type="InterPro" id="IPR052700">
    <property type="entry name" value="Carb_kinase_PfkB-like"/>
</dbReference>
<organism evidence="5 6">
    <name type="scientific">Amycolatopsis carbonis</name>
    <dbReference type="NCBI Taxonomy" id="715471"/>
    <lineage>
        <taxon>Bacteria</taxon>
        <taxon>Bacillati</taxon>
        <taxon>Actinomycetota</taxon>
        <taxon>Actinomycetes</taxon>
        <taxon>Pseudonocardiales</taxon>
        <taxon>Pseudonocardiaceae</taxon>
        <taxon>Amycolatopsis</taxon>
    </lineage>
</organism>
<dbReference type="PROSITE" id="PS00584">
    <property type="entry name" value="PFKB_KINASES_2"/>
    <property type="match status" value="1"/>
</dbReference>
<dbReference type="PANTHER" id="PTHR43320">
    <property type="entry name" value="SUGAR KINASE"/>
    <property type="match status" value="1"/>
</dbReference>
<dbReference type="Gene3D" id="3.40.1190.20">
    <property type="match status" value="1"/>
</dbReference>
<evidence type="ECO:0000313" key="5">
    <source>
        <dbReference type="EMBL" id="WIX81002.1"/>
    </source>
</evidence>
<reference evidence="5 6" key="1">
    <citation type="submission" date="2023-06" db="EMBL/GenBank/DDBJ databases">
        <authorList>
            <person name="Oyuntsetseg B."/>
            <person name="Kim S.B."/>
        </authorList>
    </citation>
    <scope>NUCLEOTIDE SEQUENCE [LARGE SCALE GENOMIC DNA]</scope>
    <source>
        <strain evidence="5 6">2-15</strain>
    </source>
</reference>
<dbReference type="CDD" id="cd01166">
    <property type="entry name" value="KdgK"/>
    <property type="match status" value="1"/>
</dbReference>
<name>A0A9Y2IJN9_9PSEU</name>